<feature type="compositionally biased region" description="Low complexity" evidence="2">
    <location>
        <begin position="523"/>
        <end position="541"/>
    </location>
</feature>
<feature type="compositionally biased region" description="Polar residues" evidence="2">
    <location>
        <begin position="797"/>
        <end position="808"/>
    </location>
</feature>
<name>A0AAV9XCM1_9PEZI</name>
<keyword evidence="1" id="KW-0175">Coiled coil</keyword>
<feature type="compositionally biased region" description="Polar residues" evidence="2">
    <location>
        <begin position="153"/>
        <end position="166"/>
    </location>
</feature>
<feature type="compositionally biased region" description="Basic residues" evidence="2">
    <location>
        <begin position="463"/>
        <end position="475"/>
    </location>
</feature>
<feature type="compositionally biased region" description="Pro residues" evidence="2">
    <location>
        <begin position="251"/>
        <end position="268"/>
    </location>
</feature>
<feature type="compositionally biased region" description="Pro residues" evidence="2">
    <location>
        <begin position="575"/>
        <end position="592"/>
    </location>
</feature>
<comment type="caution">
    <text evidence="3">The sequence shown here is derived from an EMBL/GenBank/DDBJ whole genome shotgun (WGS) entry which is preliminary data.</text>
</comment>
<dbReference type="AlphaFoldDB" id="A0AAV9XCM1"/>
<organism evidence="3 4">
    <name type="scientific">Orbilia ellipsospora</name>
    <dbReference type="NCBI Taxonomy" id="2528407"/>
    <lineage>
        <taxon>Eukaryota</taxon>
        <taxon>Fungi</taxon>
        <taxon>Dikarya</taxon>
        <taxon>Ascomycota</taxon>
        <taxon>Pezizomycotina</taxon>
        <taxon>Orbiliomycetes</taxon>
        <taxon>Orbiliales</taxon>
        <taxon>Orbiliaceae</taxon>
        <taxon>Orbilia</taxon>
    </lineage>
</organism>
<feature type="region of interest" description="Disordered" evidence="2">
    <location>
        <begin position="789"/>
        <end position="808"/>
    </location>
</feature>
<evidence type="ECO:0000313" key="3">
    <source>
        <dbReference type="EMBL" id="KAK6539361.1"/>
    </source>
</evidence>
<evidence type="ECO:0000256" key="2">
    <source>
        <dbReference type="SAM" id="MobiDB-lite"/>
    </source>
</evidence>
<gene>
    <name evidence="3" type="ORF">TWF694_009591</name>
</gene>
<dbReference type="Gene3D" id="1.20.5.170">
    <property type="match status" value="1"/>
</dbReference>
<proteinExistence type="predicted"/>
<feature type="coiled-coil region" evidence="1">
    <location>
        <begin position="836"/>
        <end position="863"/>
    </location>
</feature>
<protein>
    <submittedName>
        <fullName evidence="3">Uncharacterized protein</fullName>
    </submittedName>
</protein>
<keyword evidence="4" id="KW-1185">Reference proteome</keyword>
<feature type="region of interest" description="Disordered" evidence="2">
    <location>
        <begin position="192"/>
        <end position="272"/>
    </location>
</feature>
<feature type="coiled-coil region" evidence="1">
    <location>
        <begin position="898"/>
        <end position="950"/>
    </location>
</feature>
<feature type="region of interest" description="Disordered" evidence="2">
    <location>
        <begin position="146"/>
        <end position="167"/>
    </location>
</feature>
<dbReference type="Proteomes" id="UP001365542">
    <property type="component" value="Unassembled WGS sequence"/>
</dbReference>
<feature type="compositionally biased region" description="Polar residues" evidence="2">
    <location>
        <begin position="503"/>
        <end position="512"/>
    </location>
</feature>
<evidence type="ECO:0000313" key="4">
    <source>
        <dbReference type="Proteomes" id="UP001365542"/>
    </source>
</evidence>
<feature type="region of interest" description="Disordered" evidence="2">
    <location>
        <begin position="434"/>
        <end position="636"/>
    </location>
</feature>
<accession>A0AAV9XCM1</accession>
<feature type="compositionally biased region" description="Acidic residues" evidence="2">
    <location>
        <begin position="624"/>
        <end position="633"/>
    </location>
</feature>
<evidence type="ECO:0000256" key="1">
    <source>
        <dbReference type="SAM" id="Coils"/>
    </source>
</evidence>
<feature type="compositionally biased region" description="Low complexity" evidence="2">
    <location>
        <begin position="553"/>
        <end position="574"/>
    </location>
</feature>
<dbReference type="EMBL" id="JAVHJO010000006">
    <property type="protein sequence ID" value="KAK6539361.1"/>
    <property type="molecule type" value="Genomic_DNA"/>
</dbReference>
<reference evidence="3 4" key="1">
    <citation type="submission" date="2019-10" db="EMBL/GenBank/DDBJ databases">
        <authorList>
            <person name="Palmer J.M."/>
        </authorList>
    </citation>
    <scope>NUCLEOTIDE SEQUENCE [LARGE SCALE GENOMIC DNA]</scope>
    <source>
        <strain evidence="3 4">TWF694</strain>
    </source>
</reference>
<sequence length="975" mass="107466">MMSEARVFLGPGGRVARPGLHDGKTTVCIYFPFVVSDAIAIFSNIVAPGLDPFSVSAQSRREVFWPLIKRMTNNPKVVEPVAANGSPDIGDQVEALMQELDSTFEGGMKNVYINCAGTLVGVSASQIHQFLELSEKVFHLWKNRNDGSRSNHHTPASPTLPRSPTNIRKDHILNRPEAYAAAELEARSVHHRPTPLELPPAPPHHYHPQGPGSAHTTSSGADRRGSLGFISPPLPSIDVPMSARLDEELNRPPPPQMPNQPPPPPPPTTTIHDAIRSRDRAAITVPGAIEEANPLPLSEIWRATIYRLYSEQNESLTKYRRPNWLFHLESHGVRDVGDLGGWRGDDESTRQLGTNLITKLQETGYGTKGLQSRLKAITTVDIMEALENMRHGRMEKYRPGPILGKRVTPIKWPAYNMNGTNDELPVEMQLRAEAGEARSGSGSPENSLKRQVENSNGSDARHHSAHPIRIKRKRTSSPMRERESLTRESLTLVIPPENGDVAPTTQSAPQSATPNRPPPLPTPMGGFTPINANRSASNASMMPPPSTYERSGSTSTPSATPLATPSATPAVTPAPLAPTPTPPPHLPPPRPSPRMQLQHPLPPLQPSQTTPSKPRNSVPSQPEGEGDYEDDDSDGHLESRFQYLGENLAQLRREINEVRSSGVGATQQMVERTAKELFHGFTKDFNEDYYRTRSIAFENTTRVEKLEGDYAHGDVDARSNIQGLQNKVAGIEEDMKKWNEKLEIVGKSVSGSEAVVNEIDAQVMQHMKVLERQAASIGADMGVKLNHIAEKSKSPGADTQSTESTQSRLRVDKIEHEVDGVKTDLTEFKTEMGEVKNTIDQINSTIQERMDKLENKFDALDGDIKARNQLVDVPVVQTPTSPNTSRRATRSSSIHLANSSETVRMNRLELRMEKVESDVRERMDKMDTKMEAIENDVKEVMNAVSELMIRVMSAGMPQPQKQNGVRLGRAAKAGK</sequence>